<organism evidence="1 2">
    <name type="scientific">Veillonella absiana</name>
    <dbReference type="NCBI Taxonomy" id="3079305"/>
    <lineage>
        <taxon>Bacteria</taxon>
        <taxon>Bacillati</taxon>
        <taxon>Bacillota</taxon>
        <taxon>Negativicutes</taxon>
        <taxon>Veillonellales</taxon>
        <taxon>Veillonellaceae</taxon>
        <taxon>Veillonella</taxon>
    </lineage>
</organism>
<dbReference type="EMBL" id="JAWJZB010000007">
    <property type="protein sequence ID" value="MDV5088568.1"/>
    <property type="molecule type" value="Genomic_DNA"/>
</dbReference>
<name>A0ABU3Z9I1_9FIRM</name>
<evidence type="ECO:0000313" key="2">
    <source>
        <dbReference type="Proteomes" id="UP001272515"/>
    </source>
</evidence>
<keyword evidence="2" id="KW-1185">Reference proteome</keyword>
<proteinExistence type="predicted"/>
<comment type="caution">
    <text evidence="1">The sequence shown here is derived from an EMBL/GenBank/DDBJ whole genome shotgun (WGS) entry which is preliminary data.</text>
</comment>
<sequence>MNNAIANNEVVNKETVAVIIGALSAMGYSKDQIACIRPVVSYNWKMEGRIRGNR</sequence>
<dbReference type="Proteomes" id="UP001272515">
    <property type="component" value="Unassembled WGS sequence"/>
</dbReference>
<gene>
    <name evidence="1" type="ORF">RVY80_06905</name>
</gene>
<accession>A0ABU3Z9I1</accession>
<reference evidence="1 2" key="1">
    <citation type="submission" date="2023-10" db="EMBL/GenBank/DDBJ databases">
        <title>Veillonella sp. nov., isolated from a pig farm feces dump.</title>
        <authorList>
            <person name="Chang Y.-H."/>
        </authorList>
    </citation>
    <scope>NUCLEOTIDE SEQUENCE [LARGE SCALE GENOMIC DNA]</scope>
    <source>
        <strain evidence="1 2">YH-vei2233</strain>
    </source>
</reference>
<evidence type="ECO:0000313" key="1">
    <source>
        <dbReference type="EMBL" id="MDV5088568.1"/>
    </source>
</evidence>
<protein>
    <submittedName>
        <fullName evidence="1">Uncharacterized protein</fullName>
    </submittedName>
</protein>
<dbReference type="RefSeq" id="WP_295188287.1">
    <property type="nucleotide sequence ID" value="NZ_JAWJZA010000006.1"/>
</dbReference>